<organism evidence="1 3">
    <name type="scientific">Legionella micdadei</name>
    <name type="common">Tatlockia micdadei</name>
    <dbReference type="NCBI Taxonomy" id="451"/>
    <lineage>
        <taxon>Bacteria</taxon>
        <taxon>Pseudomonadati</taxon>
        <taxon>Pseudomonadota</taxon>
        <taxon>Gammaproteobacteria</taxon>
        <taxon>Legionellales</taxon>
        <taxon>Legionellaceae</taxon>
        <taxon>Legionella</taxon>
    </lineage>
</organism>
<accession>A0A098GHV8</accession>
<reference evidence="2 4" key="3">
    <citation type="submission" date="2016-10" db="EMBL/GenBank/DDBJ databases">
        <authorList>
            <person name="Varghese N."/>
            <person name="Submissions S."/>
        </authorList>
    </citation>
    <scope>NUCLEOTIDE SEQUENCE [LARGE SCALE GENOMIC DNA]</scope>
    <source>
        <strain evidence="2 4">ATCC 33218</strain>
    </source>
</reference>
<dbReference type="KEGG" id="tmc:LMI_2312"/>
<evidence type="ECO:0000313" key="4">
    <source>
        <dbReference type="Proteomes" id="UP000182998"/>
    </source>
</evidence>
<dbReference type="EMBL" id="LN614830">
    <property type="protein sequence ID" value="CEG61580.1"/>
    <property type="molecule type" value="Genomic_DNA"/>
</dbReference>
<dbReference type="Proteomes" id="UP000182998">
    <property type="component" value="Unassembled WGS sequence"/>
</dbReference>
<dbReference type="AlphaFoldDB" id="A0A098GHV8"/>
<dbReference type="EMBL" id="FMVN01000008">
    <property type="protein sequence ID" value="SCY46416.1"/>
    <property type="molecule type" value="Genomic_DNA"/>
</dbReference>
<dbReference type="OrthoDB" id="5647731at2"/>
<dbReference type="RefSeq" id="WP_045099796.1">
    <property type="nucleotide sequence ID" value="NZ_CP020614.1"/>
</dbReference>
<dbReference type="Proteomes" id="UP000032414">
    <property type="component" value="Chromosome I"/>
</dbReference>
<protein>
    <recommendedName>
        <fullName evidence="5">DUF2235 domain-containing protein</fullName>
    </recommendedName>
</protein>
<evidence type="ECO:0008006" key="5">
    <source>
        <dbReference type="Google" id="ProtNLM"/>
    </source>
</evidence>
<keyword evidence="4" id="KW-1185">Reference proteome</keyword>
<dbReference type="HOGENOM" id="CLU_789696_0_0_6"/>
<gene>
    <name evidence="1" type="ORF">LMI_2312</name>
    <name evidence="2" type="ORF">SAMN02982997_01788</name>
</gene>
<name>A0A098GHV8_LEGMI</name>
<evidence type="ECO:0000313" key="2">
    <source>
        <dbReference type="EMBL" id="SCY46416.1"/>
    </source>
</evidence>
<sequence>MSKIRRIFILANGSISITQKKTSKNGYFGFFCLNNIASWLMFDPQNFINQLAEYCEEEHVLALDGPGSDITEENGSIVKSIGALIDGHIGNNGISANLTKIKQFLKKQAEEAELADELLLICGVGWSRGGFVLCQMKEWLEQKSVQGKFKIQAIHLYFIDTVVGGPTDRLRYLLKERRGHYSTPINLSVHNYYSNSGNLNIWDAVLEYLPEKYQINTPFFSGVFDTTKTRTYSLGEKEYTHKTFHWLFPATHEALVGRPRNRIGQWAGDLVLADIVRHLSALSIKLDENWVEETIEKGQTALEQLRKLNINWGNNRKYLDFELPDTTLFGRELTEEDNINTFNRIPDFTYS</sequence>
<proteinExistence type="predicted"/>
<reference evidence="1" key="2">
    <citation type="submission" date="2014-09" db="EMBL/GenBank/DDBJ databases">
        <authorList>
            <person name="GOMEZ-VALERO Laura"/>
        </authorList>
    </citation>
    <scope>NUCLEOTIDE SEQUENCE</scope>
    <source>
        <strain evidence="1">ATCC33218</strain>
    </source>
</reference>
<reference evidence="3" key="1">
    <citation type="submission" date="2014-09" db="EMBL/GenBank/DDBJ databases">
        <authorList>
            <person name="Gomez-Valero L."/>
        </authorList>
    </citation>
    <scope>NUCLEOTIDE SEQUENCE [LARGE SCALE GENOMIC DNA]</scope>
    <source>
        <strain evidence="3">ATCC33218</strain>
    </source>
</reference>
<evidence type="ECO:0000313" key="3">
    <source>
        <dbReference type="Proteomes" id="UP000032414"/>
    </source>
</evidence>
<dbReference type="PATRIC" id="fig|451.8.peg.2968"/>
<evidence type="ECO:0000313" key="1">
    <source>
        <dbReference type="EMBL" id="CEG61580.1"/>
    </source>
</evidence>